<evidence type="ECO:0000313" key="3">
    <source>
        <dbReference type="Proteomes" id="UP000011750"/>
    </source>
</evidence>
<feature type="region of interest" description="Disordered" evidence="1">
    <location>
        <begin position="75"/>
        <end position="161"/>
    </location>
</feature>
<evidence type="ECO:0000256" key="1">
    <source>
        <dbReference type="SAM" id="MobiDB-lite"/>
    </source>
</evidence>
<dbReference type="InParanoid" id="M4FAX6"/>
<reference evidence="2" key="3">
    <citation type="submission" date="2023-03" db="UniProtKB">
        <authorList>
            <consortium name="EnsemblPlants"/>
        </authorList>
    </citation>
    <scope>IDENTIFICATION</scope>
    <source>
        <strain evidence="2">cv. Chiifu-401-42</strain>
    </source>
</reference>
<feature type="compositionally biased region" description="Low complexity" evidence="1">
    <location>
        <begin position="106"/>
        <end position="117"/>
    </location>
</feature>
<dbReference type="HOGENOM" id="CLU_1416976_0_0_1"/>
<feature type="region of interest" description="Disordered" evidence="1">
    <location>
        <begin position="1"/>
        <end position="47"/>
    </location>
</feature>
<reference evidence="2 3" key="2">
    <citation type="journal article" date="2018" name="Hortic Res">
        <title>Improved Brassica rapa reference genome by single-molecule sequencing and chromosome conformation capture technologies.</title>
        <authorList>
            <person name="Zhang L."/>
            <person name="Cai X."/>
            <person name="Wu J."/>
            <person name="Liu M."/>
            <person name="Grob S."/>
            <person name="Cheng F."/>
            <person name="Liang J."/>
            <person name="Cai C."/>
            <person name="Liu Z."/>
            <person name="Liu B."/>
            <person name="Wang F."/>
            <person name="Li S."/>
            <person name="Liu F."/>
            <person name="Li X."/>
            <person name="Cheng L."/>
            <person name="Yang W."/>
            <person name="Li M.H."/>
            <person name="Grossniklaus U."/>
            <person name="Zheng H."/>
            <person name="Wang X."/>
        </authorList>
    </citation>
    <scope>NUCLEOTIDE SEQUENCE [LARGE SCALE GENOMIC DNA]</scope>
    <source>
        <strain evidence="2 3">cv. Chiifu-401-42</strain>
    </source>
</reference>
<name>M4FAX6_BRACM</name>
<dbReference type="EnsemblPlants" id="Bra038241.1">
    <property type="protein sequence ID" value="Bra038241.1-P"/>
    <property type="gene ID" value="Bra038241"/>
</dbReference>
<protein>
    <submittedName>
        <fullName evidence="2">Uncharacterized protein</fullName>
    </submittedName>
</protein>
<feature type="compositionally biased region" description="Low complexity" evidence="1">
    <location>
        <begin position="14"/>
        <end position="34"/>
    </location>
</feature>
<organism evidence="2 3">
    <name type="scientific">Brassica campestris</name>
    <name type="common">Field mustard</name>
    <dbReference type="NCBI Taxonomy" id="3711"/>
    <lineage>
        <taxon>Eukaryota</taxon>
        <taxon>Viridiplantae</taxon>
        <taxon>Streptophyta</taxon>
        <taxon>Embryophyta</taxon>
        <taxon>Tracheophyta</taxon>
        <taxon>Spermatophyta</taxon>
        <taxon>Magnoliopsida</taxon>
        <taxon>eudicotyledons</taxon>
        <taxon>Gunneridae</taxon>
        <taxon>Pentapetalae</taxon>
        <taxon>rosids</taxon>
        <taxon>malvids</taxon>
        <taxon>Brassicales</taxon>
        <taxon>Brassicaceae</taxon>
        <taxon>Brassiceae</taxon>
        <taxon>Brassica</taxon>
    </lineage>
</organism>
<proteinExistence type="predicted"/>
<keyword evidence="3" id="KW-1185">Reference proteome</keyword>
<accession>M4FAX6</accession>
<sequence length="192" mass="19751">MTKKKKAKRGLSGQGTSTSPSSSASSHSSGASKQASDKTSASSPPIKLDLAAANVDGSVDLPTSDLQLEPRATVHIESASVEAPVMENSNLSPLVTSDHDAANDTPVSPSAQAAAVANPELETLANHAEPQAPSPKAPLVAKETSAPATNPEAEDTPAPENNVELAVEKLAEELLWMTDNLRRDGAVELFPA</sequence>
<dbReference type="Proteomes" id="UP000011750">
    <property type="component" value="Chromosome A01"/>
</dbReference>
<dbReference type="AlphaFoldDB" id="M4FAX6"/>
<dbReference type="Gramene" id="Bra038241.1">
    <property type="protein sequence ID" value="Bra038241.1-P"/>
    <property type="gene ID" value="Bra038241"/>
</dbReference>
<reference evidence="2 3" key="1">
    <citation type="journal article" date="2011" name="Nat. Genet.">
        <title>The genome of the mesopolyploid crop species Brassica rapa.</title>
        <authorList>
            <consortium name="Brassica rapa Genome Sequencing Project Consortium"/>
            <person name="Wang X."/>
            <person name="Wang H."/>
            <person name="Wang J."/>
            <person name="Sun R."/>
            <person name="Wu J."/>
            <person name="Liu S."/>
            <person name="Bai Y."/>
            <person name="Mun J.H."/>
            <person name="Bancroft I."/>
            <person name="Cheng F."/>
            <person name="Huang S."/>
            <person name="Li X."/>
            <person name="Hua W."/>
            <person name="Wang J."/>
            <person name="Wang X."/>
            <person name="Freeling M."/>
            <person name="Pires J.C."/>
            <person name="Paterson A.H."/>
            <person name="Chalhoub B."/>
            <person name="Wang B."/>
            <person name="Hayward A."/>
            <person name="Sharpe A.G."/>
            <person name="Park B.S."/>
            <person name="Weisshaar B."/>
            <person name="Liu B."/>
            <person name="Li B."/>
            <person name="Liu B."/>
            <person name="Tong C."/>
            <person name="Song C."/>
            <person name="Duran C."/>
            <person name="Peng C."/>
            <person name="Geng C."/>
            <person name="Koh C."/>
            <person name="Lin C."/>
            <person name="Edwards D."/>
            <person name="Mu D."/>
            <person name="Shen D."/>
            <person name="Soumpourou E."/>
            <person name="Li F."/>
            <person name="Fraser F."/>
            <person name="Conant G."/>
            <person name="Lassalle G."/>
            <person name="King G.J."/>
            <person name="Bonnema G."/>
            <person name="Tang H."/>
            <person name="Wang H."/>
            <person name="Belcram H."/>
            <person name="Zhou H."/>
            <person name="Hirakawa H."/>
            <person name="Abe H."/>
            <person name="Guo H."/>
            <person name="Wang H."/>
            <person name="Jin H."/>
            <person name="Parkin I.A."/>
            <person name="Batley J."/>
            <person name="Kim J.S."/>
            <person name="Just J."/>
            <person name="Li J."/>
            <person name="Xu J."/>
            <person name="Deng J."/>
            <person name="Kim J.A."/>
            <person name="Li J."/>
            <person name="Yu J."/>
            <person name="Meng J."/>
            <person name="Wang J."/>
            <person name="Min J."/>
            <person name="Poulain J."/>
            <person name="Wang J."/>
            <person name="Hatakeyama K."/>
            <person name="Wu K."/>
            <person name="Wang L."/>
            <person name="Fang L."/>
            <person name="Trick M."/>
            <person name="Links M.G."/>
            <person name="Zhao M."/>
            <person name="Jin M."/>
            <person name="Ramchiary N."/>
            <person name="Drou N."/>
            <person name="Berkman P.J."/>
            <person name="Cai Q."/>
            <person name="Huang Q."/>
            <person name="Li R."/>
            <person name="Tabata S."/>
            <person name="Cheng S."/>
            <person name="Zhang S."/>
            <person name="Zhang S."/>
            <person name="Huang S."/>
            <person name="Sato S."/>
            <person name="Sun S."/>
            <person name="Kwon S.J."/>
            <person name="Choi S.R."/>
            <person name="Lee T.H."/>
            <person name="Fan W."/>
            <person name="Zhao X."/>
            <person name="Tan X."/>
            <person name="Xu X."/>
            <person name="Wang Y."/>
            <person name="Qiu Y."/>
            <person name="Yin Y."/>
            <person name="Li Y."/>
            <person name="Du Y."/>
            <person name="Liao Y."/>
            <person name="Lim Y."/>
            <person name="Narusaka Y."/>
            <person name="Wang Y."/>
            <person name="Wang Z."/>
            <person name="Li Z."/>
            <person name="Wang Z."/>
            <person name="Xiong Z."/>
            <person name="Zhang Z."/>
        </authorList>
    </citation>
    <scope>NUCLEOTIDE SEQUENCE [LARGE SCALE GENOMIC DNA]</scope>
    <source>
        <strain evidence="2 3">cv. Chiifu-401-42</strain>
    </source>
</reference>
<evidence type="ECO:0000313" key="2">
    <source>
        <dbReference type="EnsemblPlants" id="Bra038241.1-P"/>
    </source>
</evidence>